<proteinExistence type="predicted"/>
<evidence type="ECO:0000313" key="2">
    <source>
        <dbReference type="Proteomes" id="UP000443843"/>
    </source>
</evidence>
<dbReference type="SUPFAM" id="SSF53756">
    <property type="entry name" value="UDP-Glycosyltransferase/glycogen phosphorylase"/>
    <property type="match status" value="1"/>
</dbReference>
<reference evidence="1 2" key="1">
    <citation type="submission" date="2019-11" db="EMBL/GenBank/DDBJ databases">
        <title>Pseudooceanicola pacifica sp. nov., isolated from deep-sea sediment of the Pacific Ocean.</title>
        <authorList>
            <person name="Lyu L."/>
        </authorList>
    </citation>
    <scope>NUCLEOTIDE SEQUENCE [LARGE SCALE GENOMIC DNA]</scope>
    <source>
        <strain evidence="1 2">216_PA32_1</strain>
    </source>
</reference>
<dbReference type="Proteomes" id="UP000443843">
    <property type="component" value="Unassembled WGS sequence"/>
</dbReference>
<gene>
    <name evidence="1" type="ORF">GLS40_02655</name>
</gene>
<organism evidence="1 2">
    <name type="scientific">Pseudooceanicola pacificus</name>
    <dbReference type="NCBI Taxonomy" id="2676438"/>
    <lineage>
        <taxon>Bacteria</taxon>
        <taxon>Pseudomonadati</taxon>
        <taxon>Pseudomonadota</taxon>
        <taxon>Alphaproteobacteria</taxon>
        <taxon>Rhodobacterales</taxon>
        <taxon>Paracoccaceae</taxon>
        <taxon>Pseudooceanicola</taxon>
    </lineage>
</organism>
<accession>A0A844WAV1</accession>
<comment type="caution">
    <text evidence="1">The sequence shown here is derived from an EMBL/GenBank/DDBJ whole genome shotgun (WGS) entry which is preliminary data.</text>
</comment>
<evidence type="ECO:0000313" key="1">
    <source>
        <dbReference type="EMBL" id="MWB76922.1"/>
    </source>
</evidence>
<dbReference type="RefSeq" id="WP_160381044.1">
    <property type="nucleotide sequence ID" value="NZ_WNXQ01000001.1"/>
</dbReference>
<sequence>MSQDRIVRFHLDPDLLRSAAAGKHNFLNLIKGVVEDAGLSVQLVPNDPNTRRKAGRNGGYDLFHMDPPTHDRAVTIRRVYHYPFWAIEQSAERWTWHVARTDFPGAANRKEADRFVGFWRKRLFGAPEVTRDGHVYVPLQGLIRQHRSFQTCAPVEMIRAVLRHDPARRVVATLHPNETYDAADLAALDALQREFSRFSVDSGEMVAHLARCDYVVTQNSSAAFNGFFFGKPCVLFARIDFHHIAANVASLGQAGAFAAVQRMQPDYAGYLHWFWQQMSINAGRPEASERIAAALRRAGWPV</sequence>
<dbReference type="EMBL" id="WNXQ01000001">
    <property type="protein sequence ID" value="MWB76922.1"/>
    <property type="molecule type" value="Genomic_DNA"/>
</dbReference>
<name>A0A844WAV1_9RHOB</name>
<keyword evidence="2" id="KW-1185">Reference proteome</keyword>
<dbReference type="AlphaFoldDB" id="A0A844WAV1"/>
<protein>
    <recommendedName>
        <fullName evidence="3">Capsule polysaccharide biosynthesis protein</fullName>
    </recommendedName>
</protein>
<evidence type="ECO:0008006" key="3">
    <source>
        <dbReference type="Google" id="ProtNLM"/>
    </source>
</evidence>